<feature type="region of interest" description="Disordered" evidence="4">
    <location>
        <begin position="46"/>
        <end position="95"/>
    </location>
</feature>
<name>A0A6J4L3D9_9ACTN</name>
<feature type="compositionally biased region" description="Gly residues" evidence="4">
    <location>
        <begin position="652"/>
        <end position="661"/>
    </location>
</feature>
<dbReference type="GO" id="GO:0005576">
    <property type="term" value="C:extracellular region"/>
    <property type="evidence" value="ECO:0007669"/>
    <property type="project" value="UniProtKB-SubCell"/>
</dbReference>
<dbReference type="InterPro" id="IPR011459">
    <property type="entry name" value="DUF1565"/>
</dbReference>
<evidence type="ECO:0000259" key="7">
    <source>
        <dbReference type="Pfam" id="PF13229"/>
    </source>
</evidence>
<keyword evidence="8" id="KW-0378">Hydrolase</keyword>
<organism evidence="8">
    <name type="scientific">uncultured Frankineae bacterium</name>
    <dbReference type="NCBI Taxonomy" id="437475"/>
    <lineage>
        <taxon>Bacteria</taxon>
        <taxon>Bacillati</taxon>
        <taxon>Actinomycetota</taxon>
        <taxon>Actinomycetes</taxon>
        <taxon>Frankiales</taxon>
        <taxon>environmental samples</taxon>
    </lineage>
</organism>
<dbReference type="AlphaFoldDB" id="A0A6J4L3D9"/>
<evidence type="ECO:0000256" key="5">
    <source>
        <dbReference type="SAM" id="SignalP"/>
    </source>
</evidence>
<dbReference type="InterPro" id="IPR039448">
    <property type="entry name" value="Beta_helix"/>
</dbReference>
<feature type="signal peptide" evidence="5">
    <location>
        <begin position="1"/>
        <end position="35"/>
    </location>
</feature>
<dbReference type="GO" id="GO:0016837">
    <property type="term" value="F:carbon-oxygen lyase activity, acting on polysaccharides"/>
    <property type="evidence" value="ECO:0007669"/>
    <property type="project" value="TreeGrafter"/>
</dbReference>
<dbReference type="Pfam" id="PF07602">
    <property type="entry name" value="DUF1565"/>
    <property type="match status" value="1"/>
</dbReference>
<evidence type="ECO:0000256" key="3">
    <source>
        <dbReference type="ARBA" id="ARBA00022729"/>
    </source>
</evidence>
<evidence type="ECO:0000259" key="6">
    <source>
        <dbReference type="Pfam" id="PF07602"/>
    </source>
</evidence>
<protein>
    <submittedName>
        <fullName evidence="8">Chitinase</fullName>
        <ecNumber evidence="8">3.2.1.14</ecNumber>
    </submittedName>
</protein>
<feature type="compositionally biased region" description="Low complexity" evidence="4">
    <location>
        <begin position="704"/>
        <end position="714"/>
    </location>
</feature>
<feature type="compositionally biased region" description="Low complexity" evidence="4">
    <location>
        <begin position="60"/>
        <end position="89"/>
    </location>
</feature>
<dbReference type="PANTHER" id="PTHR40088:SF2">
    <property type="entry name" value="SECRETED SUGAR HYDROLASE"/>
    <property type="match status" value="1"/>
</dbReference>
<evidence type="ECO:0000256" key="1">
    <source>
        <dbReference type="ARBA" id="ARBA00004613"/>
    </source>
</evidence>
<keyword evidence="3 5" id="KW-0732">Signal</keyword>
<dbReference type="InterPro" id="IPR052052">
    <property type="entry name" value="Polysaccharide_Lyase_9"/>
</dbReference>
<dbReference type="Pfam" id="PF13229">
    <property type="entry name" value="Beta_helix"/>
    <property type="match status" value="1"/>
</dbReference>
<gene>
    <name evidence="8" type="ORF">AVDCRST_MAG16-838</name>
</gene>
<sequence length="757" mass="77755">MHPSPSAGPALRRRPLAALCLTVLALVLPPTAAQATETSGAYSDADLVTAAPGPQDPASATTTGTTTGATAGTTTGATAVVPTGRAAGAEPVGTTQYVAPSDARYVAPNGSDSAAGTATAPWRTVAKAVRAARDGATLVLRGGTYSESVTAPSGKRLTIQSAPGEAVWLDGSKVVTGWTADGGDWRLSGWTAEFDHSPTYTAGAPDSTEPGWSFVNARYPMAAHPEQVFVDGVAQQQVRTRDDVEPGTFFADRAGDRIYLGTDPRGKEVRSSTLQTALTMSGEGSVLRGVGVRRYATSVPLMGTVRVLADGAQLENVHVSDNATQGVFVRGRGVQLRNVTSERNGLMGVLANHADDLVADSVRADHNNTEHFNGSPAAGGFKLTRLRGVRVTNSSTSHNEGSGLWFDESVYDTTVVGNDSVGNTRNGISFEISSKAVFADNLLADNGTTGLKINNAQSVSIWNNTITGNEGRPVWLVQDDRVAKDLSTPGHDPRQTLPDPTVTWVLGPITVKNNVITAGGSNCLLCLQDSALLRSAETIGVTANGNAYHRPTASSPTWISTWSDGTSSPDVYTTVRSFRSAERQESTGTEFTGAPVLDSTWAPTEALLTAVPTTAQPLDATIAALTGEQAGERHLGAWMLDRAARDGAAAGPDGGVTGPDGEGTSPDGEVSGPDGEVTGPDGEASQPPADGAGTTPSPAPTVVASPRPTARPTSSPSPSPSPTAGSTLETTAPTCKPGGGKQDASGAPPGHRCRVAD</sequence>
<dbReference type="InterPro" id="IPR012334">
    <property type="entry name" value="Pectin_lyas_fold"/>
</dbReference>
<accession>A0A6J4L3D9</accession>
<dbReference type="GO" id="GO:0008843">
    <property type="term" value="F:endochitinase activity"/>
    <property type="evidence" value="ECO:0007669"/>
    <property type="project" value="UniProtKB-EC"/>
</dbReference>
<evidence type="ECO:0000256" key="2">
    <source>
        <dbReference type="ARBA" id="ARBA00022525"/>
    </source>
</evidence>
<evidence type="ECO:0000256" key="4">
    <source>
        <dbReference type="SAM" id="MobiDB-lite"/>
    </source>
</evidence>
<dbReference type="SMART" id="SM00710">
    <property type="entry name" value="PbH1"/>
    <property type="match status" value="6"/>
</dbReference>
<dbReference type="InterPro" id="IPR011050">
    <property type="entry name" value="Pectin_lyase_fold/virulence"/>
</dbReference>
<comment type="subcellular location">
    <subcellularLocation>
        <location evidence="1">Secreted</location>
    </subcellularLocation>
</comment>
<reference evidence="8" key="1">
    <citation type="submission" date="2020-02" db="EMBL/GenBank/DDBJ databases">
        <authorList>
            <person name="Meier V. D."/>
        </authorList>
    </citation>
    <scope>NUCLEOTIDE SEQUENCE</scope>
    <source>
        <strain evidence="8">AVDCRST_MAG16</strain>
    </source>
</reference>
<dbReference type="EMBL" id="CADCUE010000065">
    <property type="protein sequence ID" value="CAA9321872.1"/>
    <property type="molecule type" value="Genomic_DNA"/>
</dbReference>
<feature type="domain" description="DUF1565" evidence="6">
    <location>
        <begin position="109"/>
        <end position="149"/>
    </location>
</feature>
<keyword evidence="8" id="KW-0326">Glycosidase</keyword>
<feature type="chain" id="PRO_5026752024" evidence="5">
    <location>
        <begin position="36"/>
        <end position="757"/>
    </location>
</feature>
<dbReference type="EC" id="3.2.1.14" evidence="8"/>
<feature type="domain" description="Right handed beta helix" evidence="7">
    <location>
        <begin position="310"/>
        <end position="466"/>
    </location>
</feature>
<dbReference type="PANTHER" id="PTHR40088">
    <property type="entry name" value="PECTATE LYASE (EUROFUNG)"/>
    <property type="match status" value="1"/>
</dbReference>
<keyword evidence="2" id="KW-0964">Secreted</keyword>
<proteinExistence type="predicted"/>
<dbReference type="InterPro" id="IPR006626">
    <property type="entry name" value="PbH1"/>
</dbReference>
<evidence type="ECO:0000313" key="8">
    <source>
        <dbReference type="EMBL" id="CAA9321872.1"/>
    </source>
</evidence>
<dbReference type="Gene3D" id="2.160.20.10">
    <property type="entry name" value="Single-stranded right-handed beta-helix, Pectin lyase-like"/>
    <property type="match status" value="1"/>
</dbReference>
<feature type="region of interest" description="Disordered" evidence="4">
    <location>
        <begin position="646"/>
        <end position="757"/>
    </location>
</feature>
<dbReference type="SUPFAM" id="SSF51126">
    <property type="entry name" value="Pectin lyase-like"/>
    <property type="match status" value="1"/>
</dbReference>